<evidence type="ECO:0000313" key="1">
    <source>
        <dbReference type="EMBL" id="TKZ21347.1"/>
    </source>
</evidence>
<name>A0A4U7N6T3_9RHOB</name>
<gene>
    <name evidence="1" type="ORF">FAP39_06295</name>
</gene>
<dbReference type="EMBL" id="SULI01000005">
    <property type="protein sequence ID" value="TKZ21347.1"/>
    <property type="molecule type" value="Genomic_DNA"/>
</dbReference>
<protein>
    <recommendedName>
        <fullName evidence="3">Sulfotransferase domain-containing protein</fullName>
    </recommendedName>
</protein>
<evidence type="ECO:0008006" key="3">
    <source>
        <dbReference type="Google" id="ProtNLM"/>
    </source>
</evidence>
<accession>A0A4U7N6T3</accession>
<organism evidence="1 2">
    <name type="scientific">Shimia litoralis</name>
    <dbReference type="NCBI Taxonomy" id="420403"/>
    <lineage>
        <taxon>Bacteria</taxon>
        <taxon>Pseudomonadati</taxon>
        <taxon>Pseudomonadota</taxon>
        <taxon>Alphaproteobacteria</taxon>
        <taxon>Rhodobacterales</taxon>
        <taxon>Roseobacteraceae</taxon>
    </lineage>
</organism>
<dbReference type="Proteomes" id="UP000306575">
    <property type="component" value="Unassembled WGS sequence"/>
</dbReference>
<proteinExistence type="predicted"/>
<comment type="caution">
    <text evidence="1">The sequence shown here is derived from an EMBL/GenBank/DDBJ whole genome shotgun (WGS) entry which is preliminary data.</text>
</comment>
<reference evidence="1 2" key="1">
    <citation type="submission" date="2019-04" db="EMBL/GenBank/DDBJ databases">
        <title>Genome sequence of Pelagicola litoralis CL-ES2.</title>
        <authorList>
            <person name="Cao J."/>
        </authorList>
    </citation>
    <scope>NUCLEOTIDE SEQUENCE [LARGE SCALE GENOMIC DNA]</scope>
    <source>
        <strain evidence="1 2">CL-ES2</strain>
    </source>
</reference>
<dbReference type="RefSeq" id="WP_138015550.1">
    <property type="nucleotide sequence ID" value="NZ_SULI01000005.1"/>
</dbReference>
<dbReference type="OrthoDB" id="7816979at2"/>
<sequence length="293" mass="32839">MQVILHIGAHFTDDDGLLKSLGKNRTFLAERGVSIPKPRSYRRQIRDILHDVRSVPLEANARETVLGKMKDPAISEPDRIILSNSNFLGVPRLAVRNDRFYPAAADRLQDFASLFNCDDLEIFIAIRDPATFLPAILAGSPDDTLDEVIEGSNPLSLRWSEMIARIRDAVPNASVTVWCNEDTPLIWEQVMREMAGLEATQSLEGSDDLLSGIMSSEGLARFGEYVIQHPGMTEVQKRRVIAAFMDKFALEDEVEEELDIPGWTEEYIDALTEAYDDDVYDISRMPGVTLISP</sequence>
<keyword evidence="2" id="KW-1185">Reference proteome</keyword>
<dbReference type="AlphaFoldDB" id="A0A4U7N6T3"/>
<evidence type="ECO:0000313" key="2">
    <source>
        <dbReference type="Proteomes" id="UP000306575"/>
    </source>
</evidence>